<dbReference type="Pfam" id="PF11888">
    <property type="entry name" value="DUF3408"/>
    <property type="match status" value="1"/>
</dbReference>
<sequence length="212" mass="24081">MTIEELRRARLAAKLEAMGGIGGYAEAKRKAQAEAETKAEESPFFDPPADGKMTAEQRQAILTAKLKELGDYGVKRRTVEESPFFDPPAEIELERSTPYPPPADEPKEEVIHPRTKADKLKEEVIATAPPASAPRKTKSHKEDLATFRETYLQPVRIGHRKAVYVSDETQQRLDFVVRRIGLRGASISGYVKRVLREHLDRYKDSIEQWRKL</sequence>
<evidence type="ECO:0000256" key="1">
    <source>
        <dbReference type="SAM" id="MobiDB-lite"/>
    </source>
</evidence>
<evidence type="ECO:0000313" key="3">
    <source>
        <dbReference type="Proteomes" id="UP000018837"/>
    </source>
</evidence>
<gene>
    <name evidence="2" type="ORF">N425_05305</name>
</gene>
<dbReference type="AlphaFoldDB" id="W2C539"/>
<dbReference type="Proteomes" id="UP000018837">
    <property type="component" value="Unassembled WGS sequence"/>
</dbReference>
<name>W2C539_9BACT</name>
<accession>W2C539</accession>
<protein>
    <recommendedName>
        <fullName evidence="4">DUF3408 domain-containing protein</fullName>
    </recommendedName>
</protein>
<feature type="compositionally biased region" description="Basic and acidic residues" evidence="1">
    <location>
        <begin position="28"/>
        <end position="41"/>
    </location>
</feature>
<dbReference type="InterPro" id="IPR021823">
    <property type="entry name" value="DUF3408"/>
</dbReference>
<organism evidence="2 3">
    <name type="scientific">Tannerella sp. oral taxon BU063 isolate Cell 2</name>
    <dbReference type="NCBI Taxonomy" id="1411148"/>
    <lineage>
        <taxon>Bacteria</taxon>
        <taxon>Pseudomonadati</taxon>
        <taxon>Bacteroidota</taxon>
        <taxon>Bacteroidia</taxon>
        <taxon>Bacteroidales</taxon>
        <taxon>Tannerellaceae</taxon>
        <taxon>Tannerella</taxon>
    </lineage>
</organism>
<proteinExistence type="predicted"/>
<feature type="region of interest" description="Disordered" evidence="1">
    <location>
        <begin position="28"/>
        <end position="54"/>
    </location>
</feature>
<evidence type="ECO:0008006" key="4">
    <source>
        <dbReference type="Google" id="ProtNLM"/>
    </source>
</evidence>
<dbReference type="EMBL" id="AYUF01000378">
    <property type="protein sequence ID" value="ETK02265.1"/>
    <property type="molecule type" value="Genomic_DNA"/>
</dbReference>
<evidence type="ECO:0000313" key="2">
    <source>
        <dbReference type="EMBL" id="ETK02265.1"/>
    </source>
</evidence>
<dbReference type="PATRIC" id="fig|1411148.3.peg.763"/>
<comment type="caution">
    <text evidence="2">The sequence shown here is derived from an EMBL/GenBank/DDBJ whole genome shotgun (WGS) entry which is preliminary data.</text>
</comment>
<reference evidence="2 3" key="1">
    <citation type="submission" date="2013-11" db="EMBL/GenBank/DDBJ databases">
        <title>Single cell genomics of uncultured Tannerella BU063 (oral taxon 286).</title>
        <authorList>
            <person name="Beall C.J."/>
            <person name="Campbell A.G."/>
            <person name="Griffen A.L."/>
            <person name="Podar M."/>
            <person name="Leys E.J."/>
        </authorList>
    </citation>
    <scope>NUCLEOTIDE SEQUENCE [LARGE SCALE GENOMIC DNA]</scope>
    <source>
        <strain evidence="2">Cell 2</strain>
    </source>
</reference>